<evidence type="ECO:0000313" key="1">
    <source>
        <dbReference type="EMBL" id="KKO08542.1"/>
    </source>
</evidence>
<protein>
    <submittedName>
        <fullName evidence="1">Uncharacterized protein</fullName>
    </submittedName>
</protein>
<gene>
    <name evidence="1" type="ORF">LCGC14_0044820</name>
</gene>
<dbReference type="EMBL" id="LAZR01000009">
    <property type="protein sequence ID" value="KKO08542.1"/>
    <property type="molecule type" value="Genomic_DNA"/>
</dbReference>
<reference evidence="1" key="1">
    <citation type="journal article" date="2015" name="Nature">
        <title>Complex archaea that bridge the gap between prokaryotes and eukaryotes.</title>
        <authorList>
            <person name="Spang A."/>
            <person name="Saw J.H."/>
            <person name="Jorgensen S.L."/>
            <person name="Zaremba-Niedzwiedzka K."/>
            <person name="Martijn J."/>
            <person name="Lind A.E."/>
            <person name="van Eijk R."/>
            <person name="Schleper C."/>
            <person name="Guy L."/>
            <person name="Ettema T.J."/>
        </authorList>
    </citation>
    <scope>NUCLEOTIDE SEQUENCE</scope>
</reference>
<name>A0A0F9Y9B0_9ZZZZ</name>
<accession>A0A0F9Y9B0</accession>
<proteinExistence type="predicted"/>
<comment type="caution">
    <text evidence="1">The sequence shown here is derived from an EMBL/GenBank/DDBJ whole genome shotgun (WGS) entry which is preliminary data.</text>
</comment>
<dbReference type="AlphaFoldDB" id="A0A0F9Y9B0"/>
<organism evidence="1">
    <name type="scientific">marine sediment metagenome</name>
    <dbReference type="NCBI Taxonomy" id="412755"/>
    <lineage>
        <taxon>unclassified sequences</taxon>
        <taxon>metagenomes</taxon>
        <taxon>ecological metagenomes</taxon>
    </lineage>
</organism>
<sequence length="294" mass="33150">MANLEHLADGDRARVIFNPPRHEDGTEISSAEGPVLAVAGMRYIQDETHRRAWGMPTILDLANSDVESVEVLEASEEIARRKAREARGDLVFPDLPDDPVEIEDALDHLAALIARETDTRVIRGRQSQLLAQFNDIAEHISLAATKRKYVLTRALTGGDFHPWETRDPHVFRNGTVRPLPADFELEPAARRDRPRRLEEAVRIFGEAEREVRNLLSALRAQGFDVRRPHPNAQEIRSRYRQGRGFVDLGLAPNANGLWQVIQIAPENKTKAKLLRKVLARGEKERLQAALMALV</sequence>